<sequence>MKSIFKEVPQDEDLSPISPMSTMTALTPMSPFTLLYLRNLSNLSSFSPNPLGSFPQSGFSYLAEVETKKANEIKPSTTVCGCSKTKCLKLYCECFAEGKYCEDCNCKSCHNNEEHKDEREAVMIKTKVKNPGAFRVDISSNYKICHCNKSFCMKKYCECYQNGRSCNSNCKCKECKNLPKN</sequence>
<evidence type="ECO:0000259" key="4">
    <source>
        <dbReference type="PROSITE" id="PS51634"/>
    </source>
</evidence>
<dbReference type="PANTHER" id="PTHR12446">
    <property type="entry name" value="TESMIN/TSO1-RELATED"/>
    <property type="match status" value="1"/>
</dbReference>
<dbReference type="GO" id="GO:0005634">
    <property type="term" value="C:nucleus"/>
    <property type="evidence" value="ECO:0007669"/>
    <property type="project" value="UniProtKB-SubCell"/>
</dbReference>
<comment type="caution">
    <text evidence="5">The sequence shown here is derived from an EMBL/GenBank/DDBJ whole genome shotgun (WGS) entry which is preliminary data.</text>
</comment>
<evidence type="ECO:0000313" key="6">
    <source>
        <dbReference type="Proteomes" id="UP000187209"/>
    </source>
</evidence>
<accession>A0A1R2BY56</accession>
<feature type="domain" description="CRC" evidence="4">
    <location>
        <begin position="76"/>
        <end position="180"/>
    </location>
</feature>
<dbReference type="GO" id="GO:0006355">
    <property type="term" value="P:regulation of DNA-templated transcription"/>
    <property type="evidence" value="ECO:0007669"/>
    <property type="project" value="TreeGrafter"/>
</dbReference>
<evidence type="ECO:0000313" key="5">
    <source>
        <dbReference type="EMBL" id="OMJ81689.1"/>
    </source>
</evidence>
<comment type="similarity">
    <text evidence="2">Belongs to the lin-54 family.</text>
</comment>
<dbReference type="PROSITE" id="PS51634">
    <property type="entry name" value="CRC"/>
    <property type="match status" value="1"/>
</dbReference>
<keyword evidence="6" id="KW-1185">Reference proteome</keyword>
<evidence type="ECO:0000256" key="1">
    <source>
        <dbReference type="ARBA" id="ARBA00004123"/>
    </source>
</evidence>
<dbReference type="SMART" id="SM01114">
    <property type="entry name" value="CXC"/>
    <property type="match status" value="2"/>
</dbReference>
<gene>
    <name evidence="5" type="ORF">SteCoe_17798</name>
</gene>
<protein>
    <recommendedName>
        <fullName evidence="4">CRC domain-containing protein</fullName>
    </recommendedName>
</protein>
<name>A0A1R2BY56_9CILI</name>
<keyword evidence="3" id="KW-0539">Nucleus</keyword>
<dbReference type="OrthoDB" id="6283463at2759"/>
<organism evidence="5 6">
    <name type="scientific">Stentor coeruleus</name>
    <dbReference type="NCBI Taxonomy" id="5963"/>
    <lineage>
        <taxon>Eukaryota</taxon>
        <taxon>Sar</taxon>
        <taxon>Alveolata</taxon>
        <taxon>Ciliophora</taxon>
        <taxon>Postciliodesmatophora</taxon>
        <taxon>Heterotrichea</taxon>
        <taxon>Heterotrichida</taxon>
        <taxon>Stentoridae</taxon>
        <taxon>Stentor</taxon>
    </lineage>
</organism>
<evidence type="ECO:0000256" key="2">
    <source>
        <dbReference type="ARBA" id="ARBA00007267"/>
    </source>
</evidence>
<reference evidence="5 6" key="1">
    <citation type="submission" date="2016-11" db="EMBL/GenBank/DDBJ databases">
        <title>The macronuclear genome of Stentor coeruleus: a giant cell with tiny introns.</title>
        <authorList>
            <person name="Slabodnick M."/>
            <person name="Ruby J.G."/>
            <person name="Reiff S.B."/>
            <person name="Swart E.C."/>
            <person name="Gosai S."/>
            <person name="Prabakaran S."/>
            <person name="Witkowska E."/>
            <person name="Larue G.E."/>
            <person name="Fisher S."/>
            <person name="Freeman R.M."/>
            <person name="Gunawardena J."/>
            <person name="Chu W."/>
            <person name="Stover N.A."/>
            <person name="Gregory B.D."/>
            <person name="Nowacki M."/>
            <person name="Derisi J."/>
            <person name="Roy S.W."/>
            <person name="Marshall W.F."/>
            <person name="Sood P."/>
        </authorList>
    </citation>
    <scope>NUCLEOTIDE SEQUENCE [LARGE SCALE GENOMIC DNA]</scope>
    <source>
        <strain evidence="5">WM001</strain>
    </source>
</reference>
<dbReference type="InterPro" id="IPR028307">
    <property type="entry name" value="Lin-54_fam"/>
</dbReference>
<comment type="subcellular location">
    <subcellularLocation>
        <location evidence="1">Nucleus</location>
    </subcellularLocation>
</comment>
<evidence type="ECO:0000256" key="3">
    <source>
        <dbReference type="ARBA" id="ARBA00023242"/>
    </source>
</evidence>
<dbReference type="AlphaFoldDB" id="A0A1R2BY56"/>
<dbReference type="Pfam" id="PF03638">
    <property type="entry name" value="TCR"/>
    <property type="match status" value="2"/>
</dbReference>
<dbReference type="Proteomes" id="UP000187209">
    <property type="component" value="Unassembled WGS sequence"/>
</dbReference>
<dbReference type="EMBL" id="MPUH01000370">
    <property type="protein sequence ID" value="OMJ81689.1"/>
    <property type="molecule type" value="Genomic_DNA"/>
</dbReference>
<proteinExistence type="inferred from homology"/>
<dbReference type="InterPro" id="IPR005172">
    <property type="entry name" value="CRC"/>
</dbReference>
<dbReference type="InterPro" id="IPR033467">
    <property type="entry name" value="Tesmin/TSO1-like_CXC"/>
</dbReference>
<dbReference type="PANTHER" id="PTHR12446:SF34">
    <property type="entry name" value="PROTEIN LIN-54 HOMOLOG"/>
    <property type="match status" value="1"/>
</dbReference>